<feature type="compositionally biased region" description="Low complexity" evidence="1">
    <location>
        <begin position="129"/>
        <end position="144"/>
    </location>
</feature>
<feature type="compositionally biased region" description="Low complexity" evidence="1">
    <location>
        <begin position="530"/>
        <end position="547"/>
    </location>
</feature>
<evidence type="ECO:0000256" key="2">
    <source>
        <dbReference type="SAM" id="SignalP"/>
    </source>
</evidence>
<dbReference type="AlphaFoldDB" id="A0A7J7JYH4"/>
<feature type="compositionally biased region" description="Polar residues" evidence="1">
    <location>
        <begin position="273"/>
        <end position="287"/>
    </location>
</feature>
<accession>A0A7J7JYH4</accession>
<feature type="compositionally biased region" description="Polar residues" evidence="1">
    <location>
        <begin position="567"/>
        <end position="581"/>
    </location>
</feature>
<feature type="chain" id="PRO_5029449538" evidence="2">
    <location>
        <begin position="30"/>
        <end position="612"/>
    </location>
</feature>
<feature type="compositionally biased region" description="Basic and acidic residues" evidence="1">
    <location>
        <begin position="602"/>
        <end position="612"/>
    </location>
</feature>
<keyword evidence="4" id="KW-1185">Reference proteome</keyword>
<proteinExistence type="predicted"/>
<evidence type="ECO:0000313" key="3">
    <source>
        <dbReference type="EMBL" id="KAF6031422.1"/>
    </source>
</evidence>
<reference evidence="3" key="1">
    <citation type="submission" date="2020-06" db="EMBL/GenBank/DDBJ databases">
        <title>Draft genome of Bugula neritina, a colonial animal packing powerful symbionts and potential medicines.</title>
        <authorList>
            <person name="Rayko M."/>
        </authorList>
    </citation>
    <scope>NUCLEOTIDE SEQUENCE [LARGE SCALE GENOMIC DNA]</scope>
    <source>
        <strain evidence="3">Kwan_BN1</strain>
    </source>
</reference>
<feature type="region of interest" description="Disordered" evidence="1">
    <location>
        <begin position="273"/>
        <end position="324"/>
    </location>
</feature>
<feature type="region of interest" description="Disordered" evidence="1">
    <location>
        <begin position="408"/>
        <end position="438"/>
    </location>
</feature>
<evidence type="ECO:0000256" key="1">
    <source>
        <dbReference type="SAM" id="MobiDB-lite"/>
    </source>
</evidence>
<feature type="region of interest" description="Disordered" evidence="1">
    <location>
        <begin position="473"/>
        <end position="612"/>
    </location>
</feature>
<evidence type="ECO:0000313" key="4">
    <source>
        <dbReference type="Proteomes" id="UP000593567"/>
    </source>
</evidence>
<name>A0A7J7JYH4_BUGNE</name>
<feature type="compositionally biased region" description="Polar residues" evidence="1">
    <location>
        <begin position="427"/>
        <end position="438"/>
    </location>
</feature>
<feature type="region of interest" description="Disordered" evidence="1">
    <location>
        <begin position="122"/>
        <end position="183"/>
    </location>
</feature>
<feature type="compositionally biased region" description="Polar residues" evidence="1">
    <location>
        <begin position="310"/>
        <end position="322"/>
    </location>
</feature>
<dbReference type="EMBL" id="VXIV02001606">
    <property type="protein sequence ID" value="KAF6031422.1"/>
    <property type="molecule type" value="Genomic_DNA"/>
</dbReference>
<comment type="caution">
    <text evidence="3">The sequence shown here is derived from an EMBL/GenBank/DDBJ whole genome shotgun (WGS) entry which is preliminary data.</text>
</comment>
<sequence length="612" mass="64357">MTVFAVVVVACLSLIVVPVLILLCGEGDSEKKSSPKLKSIKKKHSTIKAGVLENGNSNGSINHVSEATIDSEKVTVLSDGPAVAAYEEIAGVPNSSNAYDEPGAIAANSKIINDTITTKGTRSSIVNEVSPVSSQRSSRASNSQTRVTSQDRALPDLPGQEHSARHSITSERSPSTKRALPDIPAGLSALPLEDDGSDLYDELNRNVAPNQIKAKSKSVKGNAQLAMGAEDDYSEEIQPDEVTRNSVVFGGSTFSPTTQTNELYCLVGDPGASTSEPVKPSGTSLVVNSPDDTKHKAKAPYSKVKKESSKNGVKSPTNNQLNEAAEPIYSAAPPVPLKMYDPNVEAGEAGAVNMRSVNVVVDDQATDSGSGYYAVAGDDPSPNLEPTQPESYDTLTARESIATVRARQASKSQVDDDYECVDEKQEGSGSIPTVSVTESYTDGGTEIYAEIDNLTGADEIDLLSASNAAASGAVGSQRKLLAPSHASDPGYEKVDFSKVGSVKVNGPASSSNGPVDDDEEDYAECDPLPAGASANSISASSAQLSRAGSDVSDYATVEDSTRPPLPQSSLPNGTATTSQVKPFQKYSKRKEHLYQEIDEVREEAKNPPDKKN</sequence>
<feature type="compositionally biased region" description="Acidic residues" evidence="1">
    <location>
        <begin position="515"/>
        <end position="524"/>
    </location>
</feature>
<dbReference type="Proteomes" id="UP000593567">
    <property type="component" value="Unassembled WGS sequence"/>
</dbReference>
<organism evidence="3 4">
    <name type="scientific">Bugula neritina</name>
    <name type="common">Brown bryozoan</name>
    <name type="synonym">Sertularia neritina</name>
    <dbReference type="NCBI Taxonomy" id="10212"/>
    <lineage>
        <taxon>Eukaryota</taxon>
        <taxon>Metazoa</taxon>
        <taxon>Spiralia</taxon>
        <taxon>Lophotrochozoa</taxon>
        <taxon>Bryozoa</taxon>
        <taxon>Gymnolaemata</taxon>
        <taxon>Cheilostomatida</taxon>
        <taxon>Flustrina</taxon>
        <taxon>Buguloidea</taxon>
        <taxon>Bugulidae</taxon>
        <taxon>Bugula</taxon>
    </lineage>
</organism>
<keyword evidence="2" id="KW-0732">Signal</keyword>
<protein>
    <submittedName>
        <fullName evidence="3">Uncharacterized protein</fullName>
    </submittedName>
</protein>
<gene>
    <name evidence="3" type="ORF">EB796_010288</name>
</gene>
<feature type="signal peptide" evidence="2">
    <location>
        <begin position="1"/>
        <end position="29"/>
    </location>
</feature>